<evidence type="ECO:0000256" key="19">
    <source>
        <dbReference type="SAM" id="Coils"/>
    </source>
</evidence>
<dbReference type="RefSeq" id="XP_007722127.1">
    <property type="nucleotide sequence ID" value="XM_007723937.1"/>
</dbReference>
<feature type="compositionally biased region" description="Basic and acidic residues" evidence="20">
    <location>
        <begin position="177"/>
        <end position="186"/>
    </location>
</feature>
<evidence type="ECO:0000256" key="17">
    <source>
        <dbReference type="ARBA" id="ARBA00044112"/>
    </source>
</evidence>
<sequence length="245" mass="27530">MALLASHLEQISTSAKSIAELEFPPQKIFTSALLKDHEITTLIRDTEPHERALFSLDPSALIRTRQQNGIRSTGAESGLHGREFLFPSAPPVKQSVITRLLGNEMLQEIRKSSSNTARSKDGVNVEALLQGAQRLCQIYNVAGADDKIQVLHNRYGQISASISALEERVYEQQSLLERRNKGQNHDEEWEANALEKQPDNKDKFVGLTDQDFQFEEDEIKELEARKRALEARVSGIEKDLGGLLR</sequence>
<comment type="caution">
    <text evidence="21">The sequence shown here is derived from an EMBL/GenBank/DDBJ whole genome shotgun (WGS) entry which is preliminary data.</text>
</comment>
<keyword evidence="10" id="KW-0159">Chromosome partition</keyword>
<keyword evidence="8" id="KW-0493">Microtubule</keyword>
<proteinExistence type="inferred from homology"/>
<evidence type="ECO:0000256" key="13">
    <source>
        <dbReference type="ARBA" id="ARBA00023212"/>
    </source>
</evidence>
<keyword evidence="7" id="KW-0132">Cell division</keyword>
<dbReference type="EMBL" id="AMWN01000002">
    <property type="protein sequence ID" value="EXJ94633.1"/>
    <property type="molecule type" value="Genomic_DNA"/>
</dbReference>
<evidence type="ECO:0000256" key="5">
    <source>
        <dbReference type="ARBA" id="ARBA00022454"/>
    </source>
</evidence>
<dbReference type="GO" id="GO:0008608">
    <property type="term" value="P:attachment of spindle microtubules to kinetochore"/>
    <property type="evidence" value="ECO:0007669"/>
    <property type="project" value="InterPro"/>
</dbReference>
<dbReference type="GO" id="GO:0042729">
    <property type="term" value="C:DASH complex"/>
    <property type="evidence" value="ECO:0007669"/>
    <property type="project" value="InterPro"/>
</dbReference>
<evidence type="ECO:0000256" key="7">
    <source>
        <dbReference type="ARBA" id="ARBA00022618"/>
    </source>
</evidence>
<accession>W9YPZ7</accession>
<reference evidence="21 22" key="1">
    <citation type="submission" date="2013-03" db="EMBL/GenBank/DDBJ databases">
        <title>The Genome Sequence of Capronia coronata CBS 617.96.</title>
        <authorList>
            <consortium name="The Broad Institute Genomics Platform"/>
            <person name="Cuomo C."/>
            <person name="de Hoog S."/>
            <person name="Gorbushina A."/>
            <person name="Walker B."/>
            <person name="Young S.K."/>
            <person name="Zeng Q."/>
            <person name="Gargeya S."/>
            <person name="Fitzgerald M."/>
            <person name="Haas B."/>
            <person name="Abouelleil A."/>
            <person name="Allen A.W."/>
            <person name="Alvarado L."/>
            <person name="Arachchi H.M."/>
            <person name="Berlin A.M."/>
            <person name="Chapman S.B."/>
            <person name="Gainer-Dewar J."/>
            <person name="Goldberg J."/>
            <person name="Griggs A."/>
            <person name="Gujja S."/>
            <person name="Hansen M."/>
            <person name="Howarth C."/>
            <person name="Imamovic A."/>
            <person name="Ireland A."/>
            <person name="Larimer J."/>
            <person name="McCowan C."/>
            <person name="Murphy C."/>
            <person name="Pearson M."/>
            <person name="Poon T.W."/>
            <person name="Priest M."/>
            <person name="Roberts A."/>
            <person name="Saif S."/>
            <person name="Shea T."/>
            <person name="Sisk P."/>
            <person name="Sykes S."/>
            <person name="Wortman J."/>
            <person name="Nusbaum C."/>
            <person name="Birren B."/>
        </authorList>
    </citation>
    <scope>NUCLEOTIDE SEQUENCE [LARGE SCALE GENOMIC DNA]</scope>
    <source>
        <strain evidence="21 22">CBS 617.96</strain>
    </source>
</reference>
<dbReference type="STRING" id="1182541.W9YPZ7"/>
<keyword evidence="13" id="KW-0206">Cytoskeleton</keyword>
<feature type="coiled-coil region" evidence="19">
    <location>
        <begin position="212"/>
        <end position="239"/>
    </location>
</feature>
<keyword evidence="6" id="KW-0963">Cytoplasm</keyword>
<gene>
    <name evidence="21" type="ORF">A1O1_03029</name>
</gene>
<dbReference type="Pfam" id="PF08657">
    <property type="entry name" value="DASH_Spc34"/>
    <property type="match status" value="2"/>
</dbReference>
<evidence type="ECO:0000256" key="9">
    <source>
        <dbReference type="ARBA" id="ARBA00022776"/>
    </source>
</evidence>
<dbReference type="GO" id="GO:0051301">
    <property type="term" value="P:cell division"/>
    <property type="evidence" value="ECO:0007669"/>
    <property type="project" value="UniProtKB-KW"/>
</dbReference>
<keyword evidence="12 19" id="KW-0175">Coiled coil</keyword>
<evidence type="ECO:0000256" key="11">
    <source>
        <dbReference type="ARBA" id="ARBA00022838"/>
    </source>
</evidence>
<keyword evidence="9" id="KW-0498">Mitosis</keyword>
<dbReference type="OrthoDB" id="10016597at2759"/>
<dbReference type="AlphaFoldDB" id="W9YPZ7"/>
<evidence type="ECO:0000256" key="1">
    <source>
        <dbReference type="ARBA" id="ARBA00004123"/>
    </source>
</evidence>
<evidence type="ECO:0000313" key="21">
    <source>
        <dbReference type="EMBL" id="EXJ94633.1"/>
    </source>
</evidence>
<evidence type="ECO:0000256" key="20">
    <source>
        <dbReference type="SAM" id="MobiDB-lite"/>
    </source>
</evidence>
<comment type="subcellular location">
    <subcellularLocation>
        <location evidence="3">Chromosome</location>
        <location evidence="3">Centromere</location>
        <location evidence="3">Kinetochore</location>
    </subcellularLocation>
    <subcellularLocation>
        <location evidence="2">Cytoplasm</location>
        <location evidence="2">Cytoskeleton</location>
        <location evidence="2">Spindle</location>
    </subcellularLocation>
    <subcellularLocation>
        <location evidence="1">Nucleus</location>
    </subcellularLocation>
</comment>
<comment type="similarity">
    <text evidence="4">Belongs to the DASH complex SPC34 family.</text>
</comment>
<keyword evidence="22" id="KW-1185">Reference proteome</keyword>
<evidence type="ECO:0000256" key="16">
    <source>
        <dbReference type="ARBA" id="ARBA00023328"/>
    </source>
</evidence>
<evidence type="ECO:0000256" key="6">
    <source>
        <dbReference type="ARBA" id="ARBA00022490"/>
    </source>
</evidence>
<keyword evidence="15" id="KW-0131">Cell cycle</keyword>
<keyword evidence="5" id="KW-0158">Chromosome</keyword>
<evidence type="ECO:0000256" key="3">
    <source>
        <dbReference type="ARBA" id="ARBA00004629"/>
    </source>
</evidence>
<dbReference type="eggNOG" id="ENOG502SCS2">
    <property type="taxonomic scope" value="Eukaryota"/>
</dbReference>
<evidence type="ECO:0000256" key="4">
    <source>
        <dbReference type="ARBA" id="ARBA00008491"/>
    </source>
</evidence>
<dbReference type="HOGENOM" id="CLU_064328_0_0_1"/>
<protein>
    <recommendedName>
        <fullName evidence="17">DASH complex subunit SPC34</fullName>
    </recommendedName>
    <alternativeName>
        <fullName evidence="18">Outer kinetochore protein SPC34</fullName>
    </alternativeName>
</protein>
<keyword evidence="14" id="KW-0539">Nucleus</keyword>
<feature type="region of interest" description="Disordered" evidence="20">
    <location>
        <begin position="177"/>
        <end position="202"/>
    </location>
</feature>
<name>W9YPZ7_9EURO</name>
<dbReference type="GO" id="GO:0005876">
    <property type="term" value="C:spindle microtubule"/>
    <property type="evidence" value="ECO:0007669"/>
    <property type="project" value="InterPro"/>
</dbReference>
<dbReference type="Proteomes" id="UP000019484">
    <property type="component" value="Unassembled WGS sequence"/>
</dbReference>
<evidence type="ECO:0000313" key="22">
    <source>
        <dbReference type="Proteomes" id="UP000019484"/>
    </source>
</evidence>
<keyword evidence="11" id="KW-0995">Kinetochore</keyword>
<evidence type="ECO:0000256" key="2">
    <source>
        <dbReference type="ARBA" id="ARBA00004186"/>
    </source>
</evidence>
<evidence type="ECO:0000256" key="12">
    <source>
        <dbReference type="ARBA" id="ARBA00023054"/>
    </source>
</evidence>
<keyword evidence="16" id="KW-0137">Centromere</keyword>
<dbReference type="GeneID" id="19157926"/>
<evidence type="ECO:0000256" key="18">
    <source>
        <dbReference type="ARBA" id="ARBA00044346"/>
    </source>
</evidence>
<evidence type="ECO:0000256" key="14">
    <source>
        <dbReference type="ARBA" id="ARBA00023242"/>
    </source>
</evidence>
<evidence type="ECO:0000256" key="10">
    <source>
        <dbReference type="ARBA" id="ARBA00022829"/>
    </source>
</evidence>
<evidence type="ECO:0000256" key="8">
    <source>
        <dbReference type="ARBA" id="ARBA00022701"/>
    </source>
</evidence>
<organism evidence="21 22">
    <name type="scientific">Capronia coronata CBS 617.96</name>
    <dbReference type="NCBI Taxonomy" id="1182541"/>
    <lineage>
        <taxon>Eukaryota</taxon>
        <taxon>Fungi</taxon>
        <taxon>Dikarya</taxon>
        <taxon>Ascomycota</taxon>
        <taxon>Pezizomycotina</taxon>
        <taxon>Eurotiomycetes</taxon>
        <taxon>Chaetothyriomycetidae</taxon>
        <taxon>Chaetothyriales</taxon>
        <taxon>Herpotrichiellaceae</taxon>
        <taxon>Capronia</taxon>
    </lineage>
</organism>
<evidence type="ECO:0000256" key="15">
    <source>
        <dbReference type="ARBA" id="ARBA00023306"/>
    </source>
</evidence>
<dbReference type="InterPro" id="IPR013966">
    <property type="entry name" value="Spc34"/>
</dbReference>